<evidence type="ECO:0000313" key="1">
    <source>
        <dbReference type="EMBL" id="KIO10666.1"/>
    </source>
</evidence>
<reference evidence="2" key="2">
    <citation type="submission" date="2015-01" db="EMBL/GenBank/DDBJ databases">
        <title>Evolutionary Origins and Diversification of the Mycorrhizal Mutualists.</title>
        <authorList>
            <consortium name="DOE Joint Genome Institute"/>
            <consortium name="Mycorrhizal Genomics Consortium"/>
            <person name="Kohler A."/>
            <person name="Kuo A."/>
            <person name="Nagy L.G."/>
            <person name="Floudas D."/>
            <person name="Copeland A."/>
            <person name="Barry K.W."/>
            <person name="Cichocki N."/>
            <person name="Veneault-Fourrey C."/>
            <person name="LaButti K."/>
            <person name="Lindquist E.A."/>
            <person name="Lipzen A."/>
            <person name="Lundell T."/>
            <person name="Morin E."/>
            <person name="Murat C."/>
            <person name="Riley R."/>
            <person name="Ohm R."/>
            <person name="Sun H."/>
            <person name="Tunlid A."/>
            <person name="Henrissat B."/>
            <person name="Grigoriev I.V."/>
            <person name="Hibbett D.S."/>
            <person name="Martin F."/>
        </authorList>
    </citation>
    <scope>NUCLEOTIDE SEQUENCE [LARGE SCALE GENOMIC DNA]</scope>
    <source>
        <strain evidence="2">Marx 270</strain>
    </source>
</reference>
<organism evidence="1 2">
    <name type="scientific">Pisolithus tinctorius Marx 270</name>
    <dbReference type="NCBI Taxonomy" id="870435"/>
    <lineage>
        <taxon>Eukaryota</taxon>
        <taxon>Fungi</taxon>
        <taxon>Dikarya</taxon>
        <taxon>Basidiomycota</taxon>
        <taxon>Agaricomycotina</taxon>
        <taxon>Agaricomycetes</taxon>
        <taxon>Agaricomycetidae</taxon>
        <taxon>Boletales</taxon>
        <taxon>Sclerodermatineae</taxon>
        <taxon>Pisolithaceae</taxon>
        <taxon>Pisolithus</taxon>
    </lineage>
</organism>
<evidence type="ECO:0000313" key="2">
    <source>
        <dbReference type="Proteomes" id="UP000054217"/>
    </source>
</evidence>
<gene>
    <name evidence="1" type="ORF">M404DRAFT_995145</name>
</gene>
<dbReference type="HOGENOM" id="CLU_2948261_0_0_1"/>
<name>A0A0C3PP39_PISTI</name>
<protein>
    <submittedName>
        <fullName evidence="1">Uncharacterized protein</fullName>
    </submittedName>
</protein>
<dbReference type="EMBL" id="KN831951">
    <property type="protein sequence ID" value="KIO10666.1"/>
    <property type="molecule type" value="Genomic_DNA"/>
</dbReference>
<dbReference type="Proteomes" id="UP000054217">
    <property type="component" value="Unassembled WGS sequence"/>
</dbReference>
<accession>A0A0C3PP39</accession>
<reference evidence="1 2" key="1">
    <citation type="submission" date="2014-04" db="EMBL/GenBank/DDBJ databases">
        <authorList>
            <consortium name="DOE Joint Genome Institute"/>
            <person name="Kuo A."/>
            <person name="Kohler A."/>
            <person name="Costa M.D."/>
            <person name="Nagy L.G."/>
            <person name="Floudas D."/>
            <person name="Copeland A."/>
            <person name="Barry K.W."/>
            <person name="Cichocki N."/>
            <person name="Veneault-Fourrey C."/>
            <person name="LaButti K."/>
            <person name="Lindquist E.A."/>
            <person name="Lipzen A."/>
            <person name="Lundell T."/>
            <person name="Morin E."/>
            <person name="Murat C."/>
            <person name="Sun H."/>
            <person name="Tunlid A."/>
            <person name="Henrissat B."/>
            <person name="Grigoriev I.V."/>
            <person name="Hibbett D.S."/>
            <person name="Martin F."/>
            <person name="Nordberg H.P."/>
            <person name="Cantor M.N."/>
            <person name="Hua S.X."/>
        </authorList>
    </citation>
    <scope>NUCLEOTIDE SEQUENCE [LARGE SCALE GENOMIC DNA]</scope>
    <source>
        <strain evidence="1 2">Marx 270</strain>
    </source>
</reference>
<keyword evidence="2" id="KW-1185">Reference proteome</keyword>
<proteinExistence type="predicted"/>
<dbReference type="InParanoid" id="A0A0C3PP39"/>
<feature type="non-terminal residue" evidence="1">
    <location>
        <position position="1"/>
    </location>
</feature>
<sequence length="60" mass="7523">REREDDDDDKEEGGEPLVEYEHERLRARRCFKLREYDWTGMNSSFKCMYEPFRVCERERE</sequence>
<dbReference type="AlphaFoldDB" id="A0A0C3PP39"/>